<sequence>MMRRDANSRQSNKCLLVIGVLNSRIFLNMMGPLLILPMVGPIYPWNRGADSQTTWKLILLGLMIISVNFIDVEILQKLTTDINILCQSSGSRLIE</sequence>
<dbReference type="EMBL" id="JAYMYQ010000004">
    <property type="protein sequence ID" value="KAK7337541.1"/>
    <property type="molecule type" value="Genomic_DNA"/>
</dbReference>
<keyword evidence="1" id="KW-1133">Transmembrane helix</keyword>
<gene>
    <name evidence="2" type="ORF">VNO77_18122</name>
</gene>
<dbReference type="AlphaFoldDB" id="A0AAN9LKX8"/>
<evidence type="ECO:0000313" key="2">
    <source>
        <dbReference type="EMBL" id="KAK7337541.1"/>
    </source>
</evidence>
<evidence type="ECO:0000313" key="3">
    <source>
        <dbReference type="Proteomes" id="UP001367508"/>
    </source>
</evidence>
<comment type="caution">
    <text evidence="2">The sequence shown here is derived from an EMBL/GenBank/DDBJ whole genome shotgun (WGS) entry which is preliminary data.</text>
</comment>
<feature type="transmembrane region" description="Helical" evidence="1">
    <location>
        <begin position="12"/>
        <end position="35"/>
    </location>
</feature>
<keyword evidence="1" id="KW-0812">Transmembrane</keyword>
<name>A0AAN9LKX8_CANGL</name>
<dbReference type="Proteomes" id="UP001367508">
    <property type="component" value="Unassembled WGS sequence"/>
</dbReference>
<organism evidence="2 3">
    <name type="scientific">Canavalia gladiata</name>
    <name type="common">Sword bean</name>
    <name type="synonym">Dolichos gladiatus</name>
    <dbReference type="NCBI Taxonomy" id="3824"/>
    <lineage>
        <taxon>Eukaryota</taxon>
        <taxon>Viridiplantae</taxon>
        <taxon>Streptophyta</taxon>
        <taxon>Embryophyta</taxon>
        <taxon>Tracheophyta</taxon>
        <taxon>Spermatophyta</taxon>
        <taxon>Magnoliopsida</taxon>
        <taxon>eudicotyledons</taxon>
        <taxon>Gunneridae</taxon>
        <taxon>Pentapetalae</taxon>
        <taxon>rosids</taxon>
        <taxon>fabids</taxon>
        <taxon>Fabales</taxon>
        <taxon>Fabaceae</taxon>
        <taxon>Papilionoideae</taxon>
        <taxon>50 kb inversion clade</taxon>
        <taxon>NPAAA clade</taxon>
        <taxon>indigoferoid/millettioid clade</taxon>
        <taxon>Phaseoleae</taxon>
        <taxon>Canavalia</taxon>
    </lineage>
</organism>
<reference evidence="2 3" key="1">
    <citation type="submission" date="2024-01" db="EMBL/GenBank/DDBJ databases">
        <title>The genomes of 5 underutilized Papilionoideae crops provide insights into root nodulation and disease resistanc.</title>
        <authorList>
            <person name="Jiang F."/>
        </authorList>
    </citation>
    <scope>NUCLEOTIDE SEQUENCE [LARGE SCALE GENOMIC DNA]</scope>
    <source>
        <strain evidence="2">LVBAO_FW01</strain>
        <tissue evidence="2">Leaves</tissue>
    </source>
</reference>
<protein>
    <submittedName>
        <fullName evidence="2">Uncharacterized protein</fullName>
    </submittedName>
</protein>
<feature type="transmembrane region" description="Helical" evidence="1">
    <location>
        <begin position="55"/>
        <end position="75"/>
    </location>
</feature>
<keyword evidence="3" id="KW-1185">Reference proteome</keyword>
<accession>A0AAN9LKX8</accession>
<evidence type="ECO:0000256" key="1">
    <source>
        <dbReference type="SAM" id="Phobius"/>
    </source>
</evidence>
<keyword evidence="1" id="KW-0472">Membrane</keyword>
<proteinExistence type="predicted"/>